<dbReference type="InterPro" id="IPR029068">
    <property type="entry name" value="Glyas_Bleomycin-R_OHBP_Dase"/>
</dbReference>
<dbReference type="RefSeq" id="WP_395808243.1">
    <property type="nucleotide sequence ID" value="NZ_CP043494.1"/>
</dbReference>
<dbReference type="Proteomes" id="UP001611383">
    <property type="component" value="Chromosome"/>
</dbReference>
<dbReference type="EMBL" id="CP043494">
    <property type="protein sequence ID" value="WNG49850.1"/>
    <property type="molecule type" value="Genomic_DNA"/>
</dbReference>
<accession>A0ABY9X387</accession>
<dbReference type="InterPro" id="IPR028973">
    <property type="entry name" value="PhnB-like"/>
</dbReference>
<dbReference type="InterPro" id="IPR004360">
    <property type="entry name" value="Glyas_Fos-R_dOase_dom"/>
</dbReference>
<evidence type="ECO:0000313" key="3">
    <source>
        <dbReference type="Proteomes" id="UP001611383"/>
    </source>
</evidence>
<keyword evidence="3" id="KW-1185">Reference proteome</keyword>
<reference evidence="2 3" key="1">
    <citation type="submission" date="2019-08" db="EMBL/GenBank/DDBJ databases">
        <title>Archangium and Cystobacter genomes.</title>
        <authorList>
            <person name="Chen I.-C.K."/>
            <person name="Wielgoss S."/>
        </authorList>
    </citation>
    <scope>NUCLEOTIDE SEQUENCE [LARGE SCALE GENOMIC DNA]</scope>
    <source>
        <strain evidence="2 3">Cbm 6</strain>
    </source>
</reference>
<dbReference type="PANTHER" id="PTHR33990:SF1">
    <property type="entry name" value="PROTEIN YJDN"/>
    <property type="match status" value="1"/>
</dbReference>
<organism evidence="2 3">
    <name type="scientific">Archangium minus</name>
    <dbReference type="NCBI Taxonomy" id="83450"/>
    <lineage>
        <taxon>Bacteria</taxon>
        <taxon>Pseudomonadati</taxon>
        <taxon>Myxococcota</taxon>
        <taxon>Myxococcia</taxon>
        <taxon>Myxococcales</taxon>
        <taxon>Cystobacterineae</taxon>
        <taxon>Archangiaceae</taxon>
        <taxon>Archangium</taxon>
    </lineage>
</organism>
<feature type="domain" description="Glyoxalase/fosfomycin resistance/dioxygenase" evidence="1">
    <location>
        <begin position="11"/>
        <end position="132"/>
    </location>
</feature>
<dbReference type="Pfam" id="PF00903">
    <property type="entry name" value="Glyoxalase"/>
    <property type="match status" value="1"/>
</dbReference>
<gene>
    <name evidence="2" type="ORF">F0U60_41335</name>
</gene>
<dbReference type="Gene3D" id="3.10.180.10">
    <property type="entry name" value="2,3-Dihydroxybiphenyl 1,2-Dioxygenase, domain 1"/>
    <property type="match status" value="1"/>
</dbReference>
<dbReference type="SUPFAM" id="SSF54593">
    <property type="entry name" value="Glyoxalase/Bleomycin resistance protein/Dihydroxybiphenyl dioxygenase"/>
    <property type="match status" value="1"/>
</dbReference>
<protein>
    <submittedName>
        <fullName evidence="2">VOC family protein</fullName>
    </submittedName>
</protein>
<dbReference type="CDD" id="cd06588">
    <property type="entry name" value="PhnB_like"/>
    <property type="match status" value="1"/>
</dbReference>
<proteinExistence type="predicted"/>
<evidence type="ECO:0000259" key="1">
    <source>
        <dbReference type="Pfam" id="PF00903"/>
    </source>
</evidence>
<name>A0ABY9X387_9BACT</name>
<evidence type="ECO:0000313" key="2">
    <source>
        <dbReference type="EMBL" id="WNG49850.1"/>
    </source>
</evidence>
<sequence length="140" mass="15277">MTIKAATPYFILNGRAEQAIALYQRALGAKLETLQRFGDVNQSCPAAMKSRVMHAMLRVGDALLMMSDSPNEEAPPQSGSVSVALQFDDPDQARRCFDALATNGKVIEPLFDAPWGELFGVVCDEFGISWMFNSAKVKSS</sequence>
<dbReference type="PANTHER" id="PTHR33990">
    <property type="entry name" value="PROTEIN YJDN-RELATED"/>
    <property type="match status" value="1"/>
</dbReference>